<keyword evidence="12" id="KW-1185">Reference proteome</keyword>
<evidence type="ECO:0000256" key="1">
    <source>
        <dbReference type="ARBA" id="ARBA00007381"/>
    </source>
</evidence>
<feature type="region of interest" description="Disordered" evidence="10">
    <location>
        <begin position="629"/>
        <end position="653"/>
    </location>
</feature>
<dbReference type="FunFam" id="3.90.640.10:FF:000003">
    <property type="entry name" value="Molecular chaperone DnaK"/>
    <property type="match status" value="1"/>
</dbReference>
<reference evidence="11 12" key="1">
    <citation type="journal article" date="2019" name="Sci. Data">
        <title>Hybrid genome assembly and annotation of Danionella translucida.</title>
        <authorList>
            <person name="Kadobianskyi M."/>
            <person name="Schulze L."/>
            <person name="Schuelke M."/>
            <person name="Judkewitz B."/>
        </authorList>
    </citation>
    <scope>NUCLEOTIDE SEQUENCE [LARGE SCALE GENOMIC DNA]</scope>
    <source>
        <strain evidence="11 12">Bolton</strain>
    </source>
</reference>
<dbReference type="Proteomes" id="UP000316079">
    <property type="component" value="Unassembled WGS sequence"/>
</dbReference>
<evidence type="ECO:0000256" key="4">
    <source>
        <dbReference type="ARBA" id="ARBA00022741"/>
    </source>
</evidence>
<dbReference type="EC" id="3.6.4.10" evidence="2"/>
<dbReference type="FunFam" id="3.30.420.40:FF:000545">
    <property type="entry name" value="Endoplasmic reticulum chaperone BiP"/>
    <property type="match status" value="1"/>
</dbReference>
<dbReference type="FunFam" id="1.20.1270.10:FF:000011">
    <property type="entry name" value="stress-70 protein, mitochondrial isoform X1"/>
    <property type="match status" value="1"/>
</dbReference>
<dbReference type="Gene3D" id="3.30.420.40">
    <property type="match status" value="2"/>
</dbReference>
<dbReference type="SUPFAM" id="SSF53067">
    <property type="entry name" value="Actin-like ATPase domain"/>
    <property type="match status" value="2"/>
</dbReference>
<dbReference type="PROSITE" id="PS00329">
    <property type="entry name" value="HSP70_2"/>
    <property type="match status" value="1"/>
</dbReference>
<dbReference type="FunFam" id="2.60.34.10:FF:000014">
    <property type="entry name" value="Chaperone protein DnaK HSP70"/>
    <property type="match status" value="1"/>
</dbReference>
<dbReference type="SUPFAM" id="SSF100920">
    <property type="entry name" value="Heat shock protein 70kD (HSP70), peptide-binding domain"/>
    <property type="match status" value="1"/>
</dbReference>
<dbReference type="Gene3D" id="2.60.34.10">
    <property type="entry name" value="Substrate Binding Domain Of DNAk, Chain A, domain 1"/>
    <property type="match status" value="1"/>
</dbReference>
<dbReference type="OrthoDB" id="2401965at2759"/>
<dbReference type="InterPro" id="IPR012725">
    <property type="entry name" value="Chaperone_DnaK"/>
</dbReference>
<evidence type="ECO:0000256" key="3">
    <source>
        <dbReference type="ARBA" id="ARBA00019355"/>
    </source>
</evidence>
<dbReference type="Pfam" id="PF00012">
    <property type="entry name" value="HSP70"/>
    <property type="match status" value="1"/>
</dbReference>
<evidence type="ECO:0000313" key="12">
    <source>
        <dbReference type="Proteomes" id="UP000316079"/>
    </source>
</evidence>
<dbReference type="PROSITE" id="PS00297">
    <property type="entry name" value="HSP70_1"/>
    <property type="match status" value="1"/>
</dbReference>
<sequence length="653" mass="70855">MLTAARTVVRNVSYSQKTSSNVPDVIKKACLNGLTRQALQSSTRRNYASEAIRGSVIGIDLGTTNSCVAVMDGKQAKVLENAEGARTTPSVVAFTSDGERLVGMPAKRQAVTNPNNTLYATKRLIGRRFDDPEVQKDFQAGAFVLMKMKETAESYLGQSVKNAVVTVPAYFNDSQRQATKDAGQIAGLNVLRVINEPTAAALAYGLDKTQDKIIAVYDLGGGTFDISVLEIQKGVFEVKSTNGDTFLGGEDFDQHLLRHVVKEYQRESGVDLTKDNMALQRVREAAEKAKCELSSALQTDINLPYLTMDASGPKHLHMRLTRSQFEGIVADLIRRTVAPCQKAMQDAEVSKSDIGEVLLVGGMTRMPKVQQTVQDVFGRAPSKSVNPDEAVAIGAAIQGGVLAGDVTDVLLLDVTPLSLGIETLGGVFTKLINRNTTIPTKKSQVFSTAADGQTQVEIKVCQGEREMATDNKILGQFTLVGIPPAPRGVPQIEVTFDIDANGIVHVSAKDKGTGREQQIVIQSSGGLSKDDIENMVKNAEKYAEEDRRRKERVEAVNMAEGIVHDTESKMEEFKDQLPADECTKLKEEISKVRELLSRKDAETGENIKQAATNLQQASLKLFEMAYKKMASEREGSSGSSSSGETGEKKEGQQ</sequence>
<evidence type="ECO:0000256" key="9">
    <source>
        <dbReference type="RuleBase" id="RU003322"/>
    </source>
</evidence>
<dbReference type="InterPro" id="IPR029048">
    <property type="entry name" value="HSP70_C_sf"/>
</dbReference>
<evidence type="ECO:0000256" key="2">
    <source>
        <dbReference type="ARBA" id="ARBA00012554"/>
    </source>
</evidence>
<dbReference type="PROSITE" id="PS01036">
    <property type="entry name" value="HSP70_3"/>
    <property type="match status" value="1"/>
</dbReference>
<comment type="caution">
    <text evidence="11">The sequence shown here is derived from an EMBL/GenBank/DDBJ whole genome shotgun (WGS) entry which is preliminary data.</text>
</comment>
<accession>A0A553QM71</accession>
<evidence type="ECO:0000256" key="6">
    <source>
        <dbReference type="ARBA" id="ARBA00030055"/>
    </source>
</evidence>
<dbReference type="Gene3D" id="3.90.640.10">
    <property type="entry name" value="Actin, Chain A, domain 4"/>
    <property type="match status" value="1"/>
</dbReference>
<evidence type="ECO:0000256" key="5">
    <source>
        <dbReference type="ARBA" id="ARBA00022840"/>
    </source>
</evidence>
<dbReference type="GO" id="GO:0051082">
    <property type="term" value="F:unfolded protein binding"/>
    <property type="evidence" value="ECO:0007669"/>
    <property type="project" value="InterPro"/>
</dbReference>
<dbReference type="InterPro" id="IPR013126">
    <property type="entry name" value="Hsp_70_fam"/>
</dbReference>
<gene>
    <name evidence="11" type="ORF">DNTS_020399</name>
</gene>
<dbReference type="EMBL" id="SRMA01025779">
    <property type="protein sequence ID" value="TRY91100.1"/>
    <property type="molecule type" value="Genomic_DNA"/>
</dbReference>
<dbReference type="InterPro" id="IPR029047">
    <property type="entry name" value="HSP70_peptide-bd_sf"/>
</dbReference>
<comment type="similarity">
    <text evidence="1 9">Belongs to the heat shock protein 70 family.</text>
</comment>
<proteinExistence type="inferred from homology"/>
<dbReference type="CDD" id="cd11733">
    <property type="entry name" value="ASKHA_NBD_HSP70_HSPA9"/>
    <property type="match status" value="1"/>
</dbReference>
<evidence type="ECO:0000256" key="7">
    <source>
        <dbReference type="ARBA" id="ARBA00031419"/>
    </source>
</evidence>
<organism evidence="11 12">
    <name type="scientific">Danionella cerebrum</name>
    <dbReference type="NCBI Taxonomy" id="2873325"/>
    <lineage>
        <taxon>Eukaryota</taxon>
        <taxon>Metazoa</taxon>
        <taxon>Chordata</taxon>
        <taxon>Craniata</taxon>
        <taxon>Vertebrata</taxon>
        <taxon>Euteleostomi</taxon>
        <taxon>Actinopterygii</taxon>
        <taxon>Neopterygii</taxon>
        <taxon>Teleostei</taxon>
        <taxon>Ostariophysi</taxon>
        <taxon>Cypriniformes</taxon>
        <taxon>Danionidae</taxon>
        <taxon>Danioninae</taxon>
        <taxon>Danionella</taxon>
    </lineage>
</organism>
<dbReference type="NCBIfam" id="TIGR02350">
    <property type="entry name" value="prok_dnaK"/>
    <property type="match status" value="1"/>
</dbReference>
<dbReference type="HAMAP" id="MF_00332">
    <property type="entry name" value="DnaK"/>
    <property type="match status" value="1"/>
</dbReference>
<keyword evidence="4 9" id="KW-0547">Nucleotide-binding</keyword>
<evidence type="ECO:0000256" key="8">
    <source>
        <dbReference type="ARBA" id="ARBA00050527"/>
    </source>
</evidence>
<dbReference type="PANTHER" id="PTHR19375">
    <property type="entry name" value="HEAT SHOCK PROTEIN 70KDA"/>
    <property type="match status" value="1"/>
</dbReference>
<protein>
    <recommendedName>
        <fullName evidence="3">Stress-70 protein, mitochondrial</fullName>
        <ecNumber evidence="2">3.6.4.10</ecNumber>
    </recommendedName>
    <alternativeName>
        <fullName evidence="7">75 kDa glucose-regulated protein</fullName>
    </alternativeName>
    <alternativeName>
        <fullName evidence="6">Heat shock 70 kDa protein 9</fullName>
    </alternativeName>
</protein>
<dbReference type="GO" id="GO:0005759">
    <property type="term" value="C:mitochondrial matrix"/>
    <property type="evidence" value="ECO:0007669"/>
    <property type="project" value="UniProtKB-ARBA"/>
</dbReference>
<dbReference type="Gene3D" id="1.20.1270.10">
    <property type="match status" value="1"/>
</dbReference>
<keyword evidence="5 9" id="KW-0067">ATP-binding</keyword>
<evidence type="ECO:0000256" key="10">
    <source>
        <dbReference type="SAM" id="MobiDB-lite"/>
    </source>
</evidence>
<evidence type="ECO:0000313" key="11">
    <source>
        <dbReference type="EMBL" id="TRY91100.1"/>
    </source>
</evidence>
<dbReference type="InterPro" id="IPR018181">
    <property type="entry name" value="Heat_shock_70_CS"/>
</dbReference>
<dbReference type="GO" id="GO:0140662">
    <property type="term" value="F:ATP-dependent protein folding chaperone"/>
    <property type="evidence" value="ECO:0007669"/>
    <property type="project" value="InterPro"/>
</dbReference>
<dbReference type="GO" id="GO:0005524">
    <property type="term" value="F:ATP binding"/>
    <property type="evidence" value="ECO:0007669"/>
    <property type="project" value="UniProtKB-KW"/>
</dbReference>
<dbReference type="AlphaFoldDB" id="A0A553QM71"/>
<comment type="catalytic activity">
    <reaction evidence="8">
        <text>ATP + H2O = ADP + phosphate + H(+)</text>
        <dbReference type="Rhea" id="RHEA:13065"/>
        <dbReference type="ChEBI" id="CHEBI:15377"/>
        <dbReference type="ChEBI" id="CHEBI:15378"/>
        <dbReference type="ChEBI" id="CHEBI:30616"/>
        <dbReference type="ChEBI" id="CHEBI:43474"/>
        <dbReference type="ChEBI" id="CHEBI:456216"/>
        <dbReference type="EC" id="3.6.4.10"/>
    </reaction>
    <physiologicalReaction direction="left-to-right" evidence="8">
        <dbReference type="Rhea" id="RHEA:13066"/>
    </physiologicalReaction>
</comment>
<dbReference type="PRINTS" id="PR00301">
    <property type="entry name" value="HEATSHOCK70"/>
</dbReference>
<dbReference type="FunFam" id="3.30.420.40:FF:000020">
    <property type="entry name" value="Chaperone protein HscA homolog"/>
    <property type="match status" value="1"/>
</dbReference>
<dbReference type="InterPro" id="IPR043129">
    <property type="entry name" value="ATPase_NBD"/>
</dbReference>
<dbReference type="NCBIfam" id="NF001413">
    <property type="entry name" value="PRK00290.1"/>
    <property type="match status" value="1"/>
</dbReference>
<name>A0A553QM71_9TELE</name>